<gene>
    <name evidence="6" type="primary">AIG2B</name>
    <name evidence="6" type="ORF">LHYA1_G007527</name>
</gene>
<keyword evidence="7" id="KW-1185">Reference proteome</keyword>
<dbReference type="GO" id="GO:0016740">
    <property type="term" value="F:transferase activity"/>
    <property type="evidence" value="ECO:0007669"/>
    <property type="project" value="UniProtKB-KW"/>
</dbReference>
<evidence type="ECO:0000256" key="4">
    <source>
        <dbReference type="SAM" id="MobiDB-lite"/>
    </source>
</evidence>
<dbReference type="Gene3D" id="3.10.490.10">
    <property type="entry name" value="Gamma-glutamyl cyclotransferase-like"/>
    <property type="match status" value="1"/>
</dbReference>
<dbReference type="InterPro" id="IPR036568">
    <property type="entry name" value="GGCT-like_sf"/>
</dbReference>
<dbReference type="InterPro" id="IPR013024">
    <property type="entry name" value="GGCT-like"/>
</dbReference>
<comment type="caution">
    <text evidence="6">The sequence shown here is derived from an EMBL/GenBank/DDBJ whole genome shotgun (WGS) entry which is preliminary data.</text>
</comment>
<evidence type="ECO:0000256" key="3">
    <source>
        <dbReference type="ARBA" id="ARBA00030602"/>
    </source>
</evidence>
<feature type="domain" description="Gamma-glutamylcyclotransferase AIG2-like" evidence="5">
    <location>
        <begin position="48"/>
        <end position="147"/>
    </location>
</feature>
<evidence type="ECO:0000313" key="6">
    <source>
        <dbReference type="EMBL" id="TVY23590.1"/>
    </source>
</evidence>
<evidence type="ECO:0000256" key="1">
    <source>
        <dbReference type="ARBA" id="ARBA00008861"/>
    </source>
</evidence>
<protein>
    <recommendedName>
        <fullName evidence="3">Putative gamma-glutamylcyclotransferase</fullName>
    </recommendedName>
</protein>
<dbReference type="CDD" id="cd06661">
    <property type="entry name" value="GGCT_like"/>
    <property type="match status" value="1"/>
</dbReference>
<feature type="region of interest" description="Disordered" evidence="4">
    <location>
        <begin position="171"/>
        <end position="203"/>
    </location>
</feature>
<dbReference type="PANTHER" id="PTHR31544:SF2">
    <property type="entry name" value="AIG2-LIKE PROTEIN D"/>
    <property type="match status" value="1"/>
</dbReference>
<dbReference type="AlphaFoldDB" id="A0A8H8TWS7"/>
<name>A0A8H8TWS7_9HELO</name>
<dbReference type="OrthoDB" id="1044435at2759"/>
<feature type="compositionally biased region" description="Basic and acidic residues" evidence="4">
    <location>
        <begin position="186"/>
        <end position="203"/>
    </location>
</feature>
<dbReference type="SUPFAM" id="SSF110857">
    <property type="entry name" value="Gamma-glutamyl cyclotransferase-like"/>
    <property type="match status" value="1"/>
</dbReference>
<sequence>MGDRTAFFYGMHPAHPTILNTQLMCSLQMVPRVLYRVCYNDENADQDPVKKLLTSQLTIRPALLRDFCRHRVRGVDYPGIIPQGGHTVQGTFVTGLSDADIFHLDVFEGSEYTRKGVKVELSDGQQRDAETYVYTAGDESLEKREWDFEEFCREKLHRWVDDSDEYREVDEAVALGGNDPTGGRGVRKESSKSGEGEVLKSAV</sequence>
<keyword evidence="2" id="KW-0808">Transferase</keyword>
<organism evidence="6 7">
    <name type="scientific">Lachnellula hyalina</name>
    <dbReference type="NCBI Taxonomy" id="1316788"/>
    <lineage>
        <taxon>Eukaryota</taxon>
        <taxon>Fungi</taxon>
        <taxon>Dikarya</taxon>
        <taxon>Ascomycota</taxon>
        <taxon>Pezizomycotina</taxon>
        <taxon>Leotiomycetes</taxon>
        <taxon>Helotiales</taxon>
        <taxon>Lachnaceae</taxon>
        <taxon>Lachnellula</taxon>
    </lineage>
</organism>
<dbReference type="Proteomes" id="UP000431533">
    <property type="component" value="Unassembled WGS sequence"/>
</dbReference>
<dbReference type="GeneID" id="41987725"/>
<dbReference type="RefSeq" id="XP_031002378.1">
    <property type="nucleotide sequence ID" value="XM_031152456.1"/>
</dbReference>
<evidence type="ECO:0000313" key="7">
    <source>
        <dbReference type="Proteomes" id="UP000431533"/>
    </source>
</evidence>
<dbReference type="InterPro" id="IPR009288">
    <property type="entry name" value="AIG2-like_dom"/>
</dbReference>
<reference evidence="6 7" key="1">
    <citation type="submission" date="2018-05" db="EMBL/GenBank/DDBJ databases">
        <title>Genome sequencing and assembly of the regulated plant pathogen Lachnellula willkommii and related sister species for the development of diagnostic species identification markers.</title>
        <authorList>
            <person name="Giroux E."/>
            <person name="Bilodeau G."/>
        </authorList>
    </citation>
    <scope>NUCLEOTIDE SEQUENCE [LARGE SCALE GENOMIC DNA]</scope>
    <source>
        <strain evidence="6 7">CBS 185.66</strain>
    </source>
</reference>
<dbReference type="InterPro" id="IPR045038">
    <property type="entry name" value="AIG2-like"/>
</dbReference>
<evidence type="ECO:0000259" key="5">
    <source>
        <dbReference type="Pfam" id="PF06094"/>
    </source>
</evidence>
<accession>A0A8H8TWS7</accession>
<proteinExistence type="inferred from homology"/>
<dbReference type="EMBL" id="QGMH01000172">
    <property type="protein sequence ID" value="TVY23590.1"/>
    <property type="molecule type" value="Genomic_DNA"/>
</dbReference>
<evidence type="ECO:0000256" key="2">
    <source>
        <dbReference type="ARBA" id="ARBA00022679"/>
    </source>
</evidence>
<dbReference type="Pfam" id="PF06094">
    <property type="entry name" value="GGACT"/>
    <property type="match status" value="1"/>
</dbReference>
<comment type="similarity">
    <text evidence="1">Belongs to the gamma-glutamylcyclotransferase family.</text>
</comment>
<dbReference type="PANTHER" id="PTHR31544">
    <property type="entry name" value="AIG2-LIKE PROTEIN D"/>
    <property type="match status" value="1"/>
</dbReference>